<dbReference type="Proteomes" id="UP001062846">
    <property type="component" value="Chromosome 5"/>
</dbReference>
<protein>
    <submittedName>
        <fullName evidence="1">Uncharacterized protein</fullName>
    </submittedName>
</protein>
<sequence length="503" mass="56193">MSPLTSLPLHSLSLSLIMACLGPESPPLRKNGMDFLTLLHKTSEDKVAPVGYRVHGCKFSSASALDLRCFEMEKEKEDSSSPRGVLEAWIRGLDTEAGSPGTNVSTPKTSSSNSNSNSNSHSRWRVFFKLLKKSSITRLPSFPPLTVPKISSRKSRSMRENVDEDLCYFKSSWKNFTFSDLKIATNNFSHENLIGKGGYAEVYKGCLPDGQLVAIKQLNKGTTEEQTTGFLSEIGIIAHVNHRNTAKLIGFGVEGGTYLVLELSPLGSLGSLLRGSKEKLDWAVRYKIVLGIAAGLMYLHESCQRRIIHRDIKADNILLTENFEPQICDFGLAKWLPKDWTHHHVPKSEGTFGYFAPEYFMHGIVDEKTDVYSFGVLLLELITGREALDDSKQSLVLWAKPLINDNSVKKLVDPSLGDTYLPEEMDRVILTASLCTEQTPILRPRMSQVVTLLRGENYPECSKECQKGSLQRTFSEEIFDAEEYNSTKYLSDLNRHKEVALGS</sequence>
<gene>
    <name evidence="1" type="ORF">RHMOL_Rhmol05G0202400</name>
</gene>
<name>A0ACC0NR14_RHOML</name>
<proteinExistence type="predicted"/>
<evidence type="ECO:0000313" key="2">
    <source>
        <dbReference type="Proteomes" id="UP001062846"/>
    </source>
</evidence>
<accession>A0ACC0NR14</accession>
<organism evidence="1 2">
    <name type="scientific">Rhododendron molle</name>
    <name type="common">Chinese azalea</name>
    <name type="synonym">Azalea mollis</name>
    <dbReference type="NCBI Taxonomy" id="49168"/>
    <lineage>
        <taxon>Eukaryota</taxon>
        <taxon>Viridiplantae</taxon>
        <taxon>Streptophyta</taxon>
        <taxon>Embryophyta</taxon>
        <taxon>Tracheophyta</taxon>
        <taxon>Spermatophyta</taxon>
        <taxon>Magnoliopsida</taxon>
        <taxon>eudicotyledons</taxon>
        <taxon>Gunneridae</taxon>
        <taxon>Pentapetalae</taxon>
        <taxon>asterids</taxon>
        <taxon>Ericales</taxon>
        <taxon>Ericaceae</taxon>
        <taxon>Ericoideae</taxon>
        <taxon>Rhodoreae</taxon>
        <taxon>Rhododendron</taxon>
    </lineage>
</organism>
<keyword evidence="2" id="KW-1185">Reference proteome</keyword>
<comment type="caution">
    <text evidence="1">The sequence shown here is derived from an EMBL/GenBank/DDBJ whole genome shotgun (WGS) entry which is preliminary data.</text>
</comment>
<reference evidence="1" key="1">
    <citation type="submission" date="2022-02" db="EMBL/GenBank/DDBJ databases">
        <title>Plant Genome Project.</title>
        <authorList>
            <person name="Zhang R.-G."/>
        </authorList>
    </citation>
    <scope>NUCLEOTIDE SEQUENCE</scope>
    <source>
        <strain evidence="1">AT1</strain>
    </source>
</reference>
<evidence type="ECO:0000313" key="1">
    <source>
        <dbReference type="EMBL" id="KAI8555802.1"/>
    </source>
</evidence>
<dbReference type="EMBL" id="CM046392">
    <property type="protein sequence ID" value="KAI8555802.1"/>
    <property type="molecule type" value="Genomic_DNA"/>
</dbReference>